<dbReference type="PANTHER" id="PTHR47926">
    <property type="entry name" value="PENTATRICOPEPTIDE REPEAT-CONTAINING PROTEIN"/>
    <property type="match status" value="1"/>
</dbReference>
<dbReference type="GO" id="GO:0009451">
    <property type="term" value="P:RNA modification"/>
    <property type="evidence" value="ECO:0007669"/>
    <property type="project" value="InterPro"/>
</dbReference>
<dbReference type="Pfam" id="PF13041">
    <property type="entry name" value="PPR_2"/>
    <property type="match status" value="2"/>
</dbReference>
<feature type="repeat" description="PPR" evidence="4">
    <location>
        <begin position="137"/>
        <end position="172"/>
    </location>
</feature>
<dbReference type="InterPro" id="IPR032867">
    <property type="entry name" value="DYW_dom"/>
</dbReference>
<reference evidence="6 7" key="1">
    <citation type="submission" date="2019-01" db="EMBL/GenBank/DDBJ databases">
        <title>Sequencing of cultivated peanut Arachis hypogaea provides insights into genome evolution and oil improvement.</title>
        <authorList>
            <person name="Chen X."/>
        </authorList>
    </citation>
    <scope>NUCLEOTIDE SEQUENCE [LARGE SCALE GENOMIC DNA]</scope>
    <source>
        <strain evidence="7">cv. Fuhuasheng</strain>
        <tissue evidence="6">Leaves</tissue>
    </source>
</reference>
<evidence type="ECO:0000313" key="6">
    <source>
        <dbReference type="EMBL" id="RYR33351.1"/>
    </source>
</evidence>
<dbReference type="PANTHER" id="PTHR47926:SF383">
    <property type="entry name" value="DYW DOMAIN-CONTAINING PROTEIN"/>
    <property type="match status" value="1"/>
</dbReference>
<sequence>MGCLAPQLPLSSHHLHNRRTLDASTQIPKSSLTPSIHQNHNLRLAGNFNDAVTSLHSNSNSNYNDAVSTSQSITALLQQCILHKNIQLGRTLHSLISASPHLRNDVVLTTRLITMYAACASPSESRSVFQNFPNKKDLFLYNALLSGYARNALYRDAILLFVELVSVAGLLPDNFTLPCAVKACAGLTEVELGEALHALALKLGLCSDSFVGNALIAMYGKCGFVESAFKVFEKMAWRNLVSWNSIMLVCSENGLFDEICGLFKGLLLNGGGDEGSVPDVVTVVTMVPVVAAMGEVKLGMLLHGLALKLGLCGDLKVSNSLMDMYSKCGYLCEARVVFDLISDKNVVSWNSMIRGYSKAGDSHGTFELLRKMTMEEKILVNEVTVLNVLPACLEKIHLLSLKEIHGYALRRGLQNDELVANAFVAAYPKCGSMDCAERVFNGMVGKTVSSWNALIGALAQNGFPEKALDLYLVMTDSGLDPDWFTIGAILLACAQLKLLRSGKEIHNFMLRNGLESDEFIGISLLSLYINCGEMLPAKLLFDKMENKSSVCWNTMITGFSQNGLPCEALDTFRQMLSSGTHTQEIALMGVMDACSQVSALRLGKEVHSFALKAHLTEDTFVTCSLIDMYAKCGCMEQSQNIFERVIEKDEACWNVIIAGHGVNGNGLKALELFELMQSSGCRPDSYTFMGVLMACNHTGMVTEGLKYLDQMQSLHGIKPKLEHYSCVVDMLGRAGQLSEALKLVNELPYEPDSGIWSSLLSSCRNYRDLDIGEKASKKLLELGPEKAENYVLLSNLYAGLGKWDDMRQVRRKMKEIGLQKDAGCSWIEIGGKVYRFLVGDGGFLESKQVQKTWVKLEKKISKIGYKPDTSCVLHELEEKEKIKILKSHSEKLAISFGLLHTAEGTTLRVCKNLRICVDCHNAIKLVSKVVEREIIVRDNKRFHHFKSGLCSCGDYW</sequence>
<dbReference type="AlphaFoldDB" id="A0A445B3X8"/>
<dbReference type="Pfam" id="PF14432">
    <property type="entry name" value="DYW_deaminase"/>
    <property type="match status" value="1"/>
</dbReference>
<dbReference type="Proteomes" id="UP000289738">
    <property type="component" value="Chromosome A10"/>
</dbReference>
<feature type="repeat" description="PPR" evidence="4">
    <location>
        <begin position="548"/>
        <end position="582"/>
    </location>
</feature>
<evidence type="ECO:0000313" key="7">
    <source>
        <dbReference type="Proteomes" id="UP000289738"/>
    </source>
</evidence>
<dbReference type="InterPro" id="IPR011990">
    <property type="entry name" value="TPR-like_helical_dom_sf"/>
</dbReference>
<feature type="repeat" description="PPR" evidence="4">
    <location>
        <begin position="447"/>
        <end position="481"/>
    </location>
</feature>
<dbReference type="FunFam" id="1.25.40.10:FF:000205">
    <property type="entry name" value="Pentatricopeptide repeat-containing protein, mitochondrial"/>
    <property type="match status" value="1"/>
</dbReference>
<dbReference type="FunFam" id="1.25.40.10:FF:000690">
    <property type="entry name" value="Pentatricopeptide repeat-containing protein"/>
    <property type="match status" value="1"/>
</dbReference>
<dbReference type="Pfam" id="PF20431">
    <property type="entry name" value="E_motif"/>
    <property type="match status" value="1"/>
</dbReference>
<dbReference type="Gene3D" id="1.25.40.10">
    <property type="entry name" value="Tetratricopeptide repeat domain"/>
    <property type="match status" value="6"/>
</dbReference>
<dbReference type="InterPro" id="IPR046960">
    <property type="entry name" value="PPR_At4g14850-like_plant"/>
</dbReference>
<dbReference type="InterPro" id="IPR002885">
    <property type="entry name" value="PPR_rpt"/>
</dbReference>
<dbReference type="GO" id="GO:0005739">
    <property type="term" value="C:mitochondrion"/>
    <property type="evidence" value="ECO:0007669"/>
    <property type="project" value="UniProtKB-ARBA"/>
</dbReference>
<evidence type="ECO:0000256" key="1">
    <source>
        <dbReference type="ARBA" id="ARBA00006643"/>
    </source>
</evidence>
<accession>A0A445B3X8</accession>
<comment type="caution">
    <text evidence="6">The sequence shown here is derived from an EMBL/GenBank/DDBJ whole genome shotgun (WGS) entry which is preliminary data.</text>
</comment>
<evidence type="ECO:0000256" key="4">
    <source>
        <dbReference type="PROSITE-ProRule" id="PRU00708"/>
    </source>
</evidence>
<dbReference type="EMBL" id="SDMP01000010">
    <property type="protein sequence ID" value="RYR33351.1"/>
    <property type="molecule type" value="Genomic_DNA"/>
</dbReference>
<dbReference type="FunFam" id="1.25.40.10:FF:000361">
    <property type="entry name" value="Pentatricopeptide repeat-containing protein chloroplastic"/>
    <property type="match status" value="2"/>
</dbReference>
<feature type="repeat" description="PPR" evidence="4">
    <location>
        <begin position="649"/>
        <end position="683"/>
    </location>
</feature>
<comment type="similarity">
    <text evidence="1">Belongs to the PPR family. PCMP-H subfamily.</text>
</comment>
<keyword evidence="2" id="KW-0677">Repeat</keyword>
<feature type="repeat" description="PPR" evidence="4">
    <location>
        <begin position="208"/>
        <end position="242"/>
    </location>
</feature>
<gene>
    <name evidence="6" type="ORF">Ahy_A10g047934</name>
</gene>
<keyword evidence="7" id="KW-1185">Reference proteome</keyword>
<dbReference type="NCBIfam" id="TIGR00756">
    <property type="entry name" value="PPR"/>
    <property type="match status" value="4"/>
</dbReference>
<protein>
    <recommendedName>
        <fullName evidence="5">DYW domain-containing protein</fullName>
    </recommendedName>
</protein>
<dbReference type="GO" id="GO:0008270">
    <property type="term" value="F:zinc ion binding"/>
    <property type="evidence" value="ECO:0007669"/>
    <property type="project" value="InterPro"/>
</dbReference>
<dbReference type="InterPro" id="IPR046848">
    <property type="entry name" value="E_motif"/>
</dbReference>
<proteinExistence type="inferred from homology"/>
<feature type="repeat" description="PPR" evidence="4">
    <location>
        <begin position="345"/>
        <end position="379"/>
    </location>
</feature>
<feature type="domain" description="DYW" evidence="5">
    <location>
        <begin position="864"/>
        <end position="956"/>
    </location>
</feature>
<dbReference type="PROSITE" id="PS51375">
    <property type="entry name" value="PPR"/>
    <property type="match status" value="6"/>
</dbReference>
<comment type="similarity">
    <text evidence="3">Belongs to the PPR family. PCMP-E subfamily.</text>
</comment>
<organism evidence="6 7">
    <name type="scientific">Arachis hypogaea</name>
    <name type="common">Peanut</name>
    <dbReference type="NCBI Taxonomy" id="3818"/>
    <lineage>
        <taxon>Eukaryota</taxon>
        <taxon>Viridiplantae</taxon>
        <taxon>Streptophyta</taxon>
        <taxon>Embryophyta</taxon>
        <taxon>Tracheophyta</taxon>
        <taxon>Spermatophyta</taxon>
        <taxon>Magnoliopsida</taxon>
        <taxon>eudicotyledons</taxon>
        <taxon>Gunneridae</taxon>
        <taxon>Pentapetalae</taxon>
        <taxon>rosids</taxon>
        <taxon>fabids</taxon>
        <taxon>Fabales</taxon>
        <taxon>Fabaceae</taxon>
        <taxon>Papilionoideae</taxon>
        <taxon>50 kb inversion clade</taxon>
        <taxon>dalbergioids sensu lato</taxon>
        <taxon>Dalbergieae</taxon>
        <taxon>Pterocarpus clade</taxon>
        <taxon>Arachis</taxon>
    </lineage>
</organism>
<evidence type="ECO:0000256" key="2">
    <source>
        <dbReference type="ARBA" id="ARBA00022737"/>
    </source>
</evidence>
<dbReference type="GO" id="GO:0003729">
    <property type="term" value="F:mRNA binding"/>
    <property type="evidence" value="ECO:0007669"/>
    <property type="project" value="UniProtKB-ARBA"/>
</dbReference>
<evidence type="ECO:0000259" key="5">
    <source>
        <dbReference type="Pfam" id="PF14432"/>
    </source>
</evidence>
<dbReference type="STRING" id="3818.A0A445B3X8"/>
<name>A0A445B3X8_ARAHY</name>
<evidence type="ECO:0000256" key="3">
    <source>
        <dbReference type="ARBA" id="ARBA00061659"/>
    </source>
</evidence>
<dbReference type="Pfam" id="PF01535">
    <property type="entry name" value="PPR"/>
    <property type="match status" value="7"/>
</dbReference>